<organism evidence="1 2">
    <name type="scientific">Brachybacterium fresconis</name>
    <dbReference type="NCBI Taxonomy" id="173363"/>
    <lineage>
        <taxon>Bacteria</taxon>
        <taxon>Bacillati</taxon>
        <taxon>Actinomycetota</taxon>
        <taxon>Actinomycetes</taxon>
        <taxon>Micrococcales</taxon>
        <taxon>Dermabacteraceae</taxon>
        <taxon>Brachybacterium</taxon>
    </lineage>
</organism>
<comment type="caution">
    <text evidence="1">The sequence shown here is derived from an EMBL/GenBank/DDBJ whole genome shotgun (WGS) entry which is preliminary data.</text>
</comment>
<protein>
    <submittedName>
        <fullName evidence="1">Uncharacterized protein</fullName>
    </submittedName>
</protein>
<proteinExistence type="predicted"/>
<sequence length="77" mass="8532">MRTINWRAHMQAIFSSRAGLRVGPSDQPGSFGILGPDISVTRPRAGDYTGVLSYPRTADDHRRLGDLLHRIADDIDN</sequence>
<dbReference type="RefSeq" id="WP_209888531.1">
    <property type="nucleotide sequence ID" value="NZ_BAAAJV010000024.1"/>
</dbReference>
<accession>A0ABS4YHJ6</accession>
<reference evidence="1 2" key="1">
    <citation type="submission" date="2021-03" db="EMBL/GenBank/DDBJ databases">
        <title>Sequencing the genomes of 1000 actinobacteria strains.</title>
        <authorList>
            <person name="Klenk H.-P."/>
        </authorList>
    </citation>
    <scope>NUCLEOTIDE SEQUENCE [LARGE SCALE GENOMIC DNA]</scope>
    <source>
        <strain evidence="1 2">DSM 14564</strain>
    </source>
</reference>
<dbReference type="Proteomes" id="UP000698222">
    <property type="component" value="Unassembled WGS sequence"/>
</dbReference>
<evidence type="ECO:0000313" key="1">
    <source>
        <dbReference type="EMBL" id="MBP2408266.1"/>
    </source>
</evidence>
<evidence type="ECO:0000313" key="2">
    <source>
        <dbReference type="Proteomes" id="UP000698222"/>
    </source>
</evidence>
<gene>
    <name evidence="1" type="ORF">JOF44_001169</name>
</gene>
<dbReference type="EMBL" id="JAGIOC010000001">
    <property type="protein sequence ID" value="MBP2408266.1"/>
    <property type="molecule type" value="Genomic_DNA"/>
</dbReference>
<name>A0ABS4YHJ6_9MICO</name>
<keyword evidence="2" id="KW-1185">Reference proteome</keyword>